<dbReference type="EMBL" id="CAJVQB010009794">
    <property type="protein sequence ID" value="CAG8733681.1"/>
    <property type="molecule type" value="Genomic_DNA"/>
</dbReference>
<comment type="caution">
    <text evidence="2">The sequence shown here is derived from an EMBL/GenBank/DDBJ whole genome shotgun (WGS) entry which is preliminary data.</text>
</comment>
<proteinExistence type="predicted"/>
<dbReference type="PROSITE" id="PS51257">
    <property type="entry name" value="PROKAR_LIPOPROTEIN"/>
    <property type="match status" value="1"/>
</dbReference>
<protein>
    <submittedName>
        <fullName evidence="2">12443_t:CDS:1</fullName>
    </submittedName>
</protein>
<dbReference type="InterPro" id="IPR052766">
    <property type="entry name" value="S41A_metabolite_peptidase"/>
</dbReference>
<keyword evidence="3" id="KW-1185">Reference proteome</keyword>
<evidence type="ECO:0000313" key="2">
    <source>
        <dbReference type="EMBL" id="CAG8733681.1"/>
    </source>
</evidence>
<dbReference type="PANTHER" id="PTHR37049">
    <property type="entry name" value="PEPTIDASE S41 FAMILY PROTEIN"/>
    <property type="match status" value="1"/>
</dbReference>
<organism evidence="2 3">
    <name type="scientific">Gigaspora margarita</name>
    <dbReference type="NCBI Taxonomy" id="4874"/>
    <lineage>
        <taxon>Eukaryota</taxon>
        <taxon>Fungi</taxon>
        <taxon>Fungi incertae sedis</taxon>
        <taxon>Mucoromycota</taxon>
        <taxon>Glomeromycotina</taxon>
        <taxon>Glomeromycetes</taxon>
        <taxon>Diversisporales</taxon>
        <taxon>Gigasporaceae</taxon>
        <taxon>Gigaspora</taxon>
    </lineage>
</organism>
<feature type="chain" id="PRO_5045551144" evidence="1">
    <location>
        <begin position="31"/>
        <end position="573"/>
    </location>
</feature>
<sequence length="573" mass="64891">MKIIQVHSKLNVYLILFVTLLVIVLPPSTAAISCSKPSSALKKNKSIKYNDLKECLESFPLDAKLATETVDAVLHFLSSYYVFFDRAKEDPPSGFTYQRVDLKNELDSLRKKFKSNYSDYDFSTDLRNIIFKLKDGHTSVSNICYQGFSYDQGLSLYSVVTTDKEKKKKQVFEDTVDSSNNNCEVIEIGGKPALQTIKDFANNTIQYSKDLSVRFNMALAPSQQYFLRQFFQQFTLREDLPETSSIKYKLTCPKKGSFILERKWKITYKDGFDSFSYNCLQQNNETTSSDKITKLTSRDKITKSTLSNKFKTSKSKESKIAHAKVINEGSLYLLNDKSKSGVVVISALFLTSLLFSSKQPNSFPTDIIINNFTIPKIENFFKTKSTEDDYYNPNVFLSFPFGSHFNSSSDFIGTRKKRTSNLYLNVLTSDEKKLLKNVSFPWTSDDIIIITNGFCASACALISLFLSEIHNVRTIAVGGLLDDQMSFSTYPGGEIASPNEVAPSAGDKLTEVPGKNALSFTVREAYGFDKNNTVKDVLEYSYKPADCRLYYDEKNVKDPSLLWHEASKILHNE</sequence>
<feature type="non-terminal residue" evidence="2">
    <location>
        <position position="573"/>
    </location>
</feature>
<evidence type="ECO:0000313" key="3">
    <source>
        <dbReference type="Proteomes" id="UP000789901"/>
    </source>
</evidence>
<feature type="signal peptide" evidence="1">
    <location>
        <begin position="1"/>
        <end position="30"/>
    </location>
</feature>
<name>A0ABN7V5R0_GIGMA</name>
<evidence type="ECO:0000256" key="1">
    <source>
        <dbReference type="SAM" id="SignalP"/>
    </source>
</evidence>
<dbReference type="PANTHER" id="PTHR37049:SF4">
    <property type="entry name" value="RHODANESE DOMAIN-CONTAINING PROTEIN"/>
    <property type="match status" value="1"/>
</dbReference>
<dbReference type="Proteomes" id="UP000789901">
    <property type="component" value="Unassembled WGS sequence"/>
</dbReference>
<gene>
    <name evidence="2" type="ORF">GMARGA_LOCUS14643</name>
</gene>
<keyword evidence="1" id="KW-0732">Signal</keyword>
<accession>A0ABN7V5R0</accession>
<reference evidence="2 3" key="1">
    <citation type="submission" date="2021-06" db="EMBL/GenBank/DDBJ databases">
        <authorList>
            <person name="Kallberg Y."/>
            <person name="Tangrot J."/>
            <person name="Rosling A."/>
        </authorList>
    </citation>
    <scope>NUCLEOTIDE SEQUENCE [LARGE SCALE GENOMIC DNA]</scope>
    <source>
        <strain evidence="2 3">120-4 pot B 10/14</strain>
    </source>
</reference>